<comment type="caution">
    <text evidence="1">The sequence shown here is derived from an EMBL/GenBank/DDBJ whole genome shotgun (WGS) entry which is preliminary data.</text>
</comment>
<dbReference type="EMBL" id="CAJVPY010003061">
    <property type="protein sequence ID" value="CAG8580333.1"/>
    <property type="molecule type" value="Genomic_DNA"/>
</dbReference>
<sequence length="76" mass="8653">MSIVGVVACRCRTRRCHKCHRHVPDIEPTITYRDHTAAINSGGHCFRTVKCYSTSIDSTLRVWNLPPPKRDTYGPI</sequence>
<evidence type="ECO:0000313" key="2">
    <source>
        <dbReference type="Proteomes" id="UP000789405"/>
    </source>
</evidence>
<keyword evidence="2" id="KW-1185">Reference proteome</keyword>
<name>A0A9N9G696_9GLOM</name>
<accession>A0A9N9G696</accession>
<protein>
    <submittedName>
        <fullName evidence="1">25065_t:CDS:1</fullName>
    </submittedName>
</protein>
<evidence type="ECO:0000313" key="1">
    <source>
        <dbReference type="EMBL" id="CAG8580333.1"/>
    </source>
</evidence>
<feature type="non-terminal residue" evidence="1">
    <location>
        <position position="1"/>
    </location>
</feature>
<organism evidence="1 2">
    <name type="scientific">Dentiscutata erythropus</name>
    <dbReference type="NCBI Taxonomy" id="1348616"/>
    <lineage>
        <taxon>Eukaryota</taxon>
        <taxon>Fungi</taxon>
        <taxon>Fungi incertae sedis</taxon>
        <taxon>Mucoromycota</taxon>
        <taxon>Glomeromycotina</taxon>
        <taxon>Glomeromycetes</taxon>
        <taxon>Diversisporales</taxon>
        <taxon>Gigasporaceae</taxon>
        <taxon>Dentiscutata</taxon>
    </lineage>
</organism>
<reference evidence="1" key="1">
    <citation type="submission" date="2021-06" db="EMBL/GenBank/DDBJ databases">
        <authorList>
            <person name="Kallberg Y."/>
            <person name="Tangrot J."/>
            <person name="Rosling A."/>
        </authorList>
    </citation>
    <scope>NUCLEOTIDE SEQUENCE</scope>
    <source>
        <strain evidence="1">MA453B</strain>
    </source>
</reference>
<gene>
    <name evidence="1" type="ORF">DERYTH_LOCUS6656</name>
</gene>
<dbReference type="OrthoDB" id="10257301at2759"/>
<dbReference type="Proteomes" id="UP000789405">
    <property type="component" value="Unassembled WGS sequence"/>
</dbReference>
<dbReference type="AlphaFoldDB" id="A0A9N9G696"/>
<proteinExistence type="predicted"/>